<dbReference type="EMBL" id="JAINUF010000003">
    <property type="protein sequence ID" value="KAJ8369378.1"/>
    <property type="molecule type" value="Genomic_DNA"/>
</dbReference>
<feature type="transmembrane region" description="Helical" evidence="1">
    <location>
        <begin position="72"/>
        <end position="93"/>
    </location>
</feature>
<gene>
    <name evidence="2" type="ORF">SKAU_G00094060</name>
</gene>
<organism evidence="2 3">
    <name type="scientific">Synaphobranchus kaupii</name>
    <name type="common">Kaup's arrowtooth eel</name>
    <dbReference type="NCBI Taxonomy" id="118154"/>
    <lineage>
        <taxon>Eukaryota</taxon>
        <taxon>Metazoa</taxon>
        <taxon>Chordata</taxon>
        <taxon>Craniata</taxon>
        <taxon>Vertebrata</taxon>
        <taxon>Euteleostomi</taxon>
        <taxon>Actinopterygii</taxon>
        <taxon>Neopterygii</taxon>
        <taxon>Teleostei</taxon>
        <taxon>Anguilliformes</taxon>
        <taxon>Synaphobranchidae</taxon>
        <taxon>Synaphobranchus</taxon>
    </lineage>
</organism>
<dbReference type="AlphaFoldDB" id="A0A9Q1J6S8"/>
<name>A0A9Q1J6S8_SYNKA</name>
<reference evidence="2" key="1">
    <citation type="journal article" date="2023" name="Science">
        <title>Genome structures resolve the early diversification of teleost fishes.</title>
        <authorList>
            <person name="Parey E."/>
            <person name="Louis A."/>
            <person name="Montfort J."/>
            <person name="Bouchez O."/>
            <person name="Roques C."/>
            <person name="Iampietro C."/>
            <person name="Lluch J."/>
            <person name="Castinel A."/>
            <person name="Donnadieu C."/>
            <person name="Desvignes T."/>
            <person name="Floi Bucao C."/>
            <person name="Jouanno E."/>
            <person name="Wen M."/>
            <person name="Mejri S."/>
            <person name="Dirks R."/>
            <person name="Jansen H."/>
            <person name="Henkel C."/>
            <person name="Chen W.J."/>
            <person name="Zahm M."/>
            <person name="Cabau C."/>
            <person name="Klopp C."/>
            <person name="Thompson A.W."/>
            <person name="Robinson-Rechavi M."/>
            <person name="Braasch I."/>
            <person name="Lecointre G."/>
            <person name="Bobe J."/>
            <person name="Postlethwait J.H."/>
            <person name="Berthelot C."/>
            <person name="Roest Crollius H."/>
            <person name="Guiguen Y."/>
        </authorList>
    </citation>
    <scope>NUCLEOTIDE SEQUENCE</scope>
    <source>
        <strain evidence="2">WJC10195</strain>
    </source>
</reference>
<proteinExistence type="predicted"/>
<accession>A0A9Q1J6S8</accession>
<keyword evidence="1" id="KW-0812">Transmembrane</keyword>
<protein>
    <submittedName>
        <fullName evidence="2">Uncharacterized protein</fullName>
    </submittedName>
</protein>
<keyword evidence="1" id="KW-0472">Membrane</keyword>
<evidence type="ECO:0000313" key="2">
    <source>
        <dbReference type="EMBL" id="KAJ8369378.1"/>
    </source>
</evidence>
<evidence type="ECO:0000313" key="3">
    <source>
        <dbReference type="Proteomes" id="UP001152622"/>
    </source>
</evidence>
<evidence type="ECO:0000256" key="1">
    <source>
        <dbReference type="SAM" id="Phobius"/>
    </source>
</evidence>
<sequence>MLFAAGEVWVLTAHPEVRISILIWGLWLLSEVLTRGAYEVILIIVLLIPFICLFSVFVRLSHVFLCTWSHLYLQWQLITRVLTAAVSAGSILLPSADTIFPR</sequence>
<feature type="transmembrane region" description="Helical" evidence="1">
    <location>
        <begin position="40"/>
        <end position="60"/>
    </location>
</feature>
<comment type="caution">
    <text evidence="2">The sequence shown here is derived from an EMBL/GenBank/DDBJ whole genome shotgun (WGS) entry which is preliminary data.</text>
</comment>
<keyword evidence="3" id="KW-1185">Reference proteome</keyword>
<dbReference type="Proteomes" id="UP001152622">
    <property type="component" value="Chromosome 3"/>
</dbReference>
<keyword evidence="1" id="KW-1133">Transmembrane helix</keyword>